<evidence type="ECO:0000259" key="8">
    <source>
        <dbReference type="Pfam" id="PF12704"/>
    </source>
</evidence>
<dbReference type="Pfam" id="PF12704">
    <property type="entry name" value="MacB_PCD"/>
    <property type="match status" value="1"/>
</dbReference>
<evidence type="ECO:0000256" key="6">
    <source>
        <dbReference type="SAM" id="Phobius"/>
    </source>
</evidence>
<name>A0A344TLT7_9BACT</name>
<evidence type="ECO:0000256" key="3">
    <source>
        <dbReference type="ARBA" id="ARBA00022692"/>
    </source>
</evidence>
<dbReference type="EMBL" id="CP030850">
    <property type="protein sequence ID" value="AXE19608.1"/>
    <property type="molecule type" value="Genomic_DNA"/>
</dbReference>
<protein>
    <submittedName>
        <fullName evidence="9">ABC transporter permease</fullName>
    </submittedName>
</protein>
<feature type="domain" description="MacB-like periplasmic core" evidence="8">
    <location>
        <begin position="20"/>
        <end position="248"/>
    </location>
</feature>
<sequence>MLHNYLKIAFRNLLRHKVYSFINIAGLAMGISAFLLILQYVSHEKSFNQFHTNLPDMYRLLNEDPKGVTWGEVEPGWASRAKQRFPDIQSYCRFADGMAQGIVKKEGPTNESFRETNISYAEGNFFSFFSFPLKSGQPTSLAKPNVVFVSETSAKKYFGTENPMGKVLTLSNQFGTMPFTVQGIYADMPANSDIRYDLVFSLETLKISANLVGNGWADTENIDSQYINMFFLLNKGVNPSAFEAKLTAMRNELSKENDGVRFRLQAFKNTHLSASLNDTLQTLGNLKYVYMLGGIAFLILIIGWFNYVNLSTANSLKRANEVGVRKVIGATQWHLVKQFLGESMLVNLLGFVLALVLVSALQPFFNELLDKPLSLKTLGYTPVWIWGLAVVLIGSLASGAYTAFALSNFNPIKTMKGQLNKTAKGVFLRKSLVVVQFSISITLVLATIVIYNQLNFMQSQNLGMNTQQLLVIRGPEIGKDSTYAARKNAFWNELTQQSFIKDYCTSGTIPSGWYNFSTAGFTQPNSKSGDEFKTYSFAIIGERFLKTYEIGLKAGRNFTAEECKVEWNQNSKVLMNERAIQQLGFTSAEQALRTKIKWDERYLEIIGVVKDYHHTSLQKAIDPIIFYPQNNNAYFTVRLTADRMPEKIASLNKLYKTYFTGNPFDYFFVDENFNKLYVSEQQYSRIFTTASLWAIFIACLGLFGLATFTVESRTKEIGIRKVLGASVASITALLSKDFLLLVLLAILIASPIAYYFMDKWLQDFAYRISISWWVFAVAGSLAVLIAFLTVGFQSIKAALMNPVKSLKSE</sequence>
<gene>
    <name evidence="9" type="ORF">DR864_18635</name>
</gene>
<feature type="transmembrane region" description="Helical" evidence="6">
    <location>
        <begin position="690"/>
        <end position="710"/>
    </location>
</feature>
<dbReference type="Pfam" id="PF02687">
    <property type="entry name" value="FtsX"/>
    <property type="match status" value="2"/>
</dbReference>
<reference evidence="9 10" key="1">
    <citation type="submission" date="2018-07" db="EMBL/GenBank/DDBJ databases">
        <title>Genome sequencing of Runella.</title>
        <authorList>
            <person name="Baek M.-G."/>
            <person name="Yi H."/>
        </authorList>
    </citation>
    <scope>NUCLEOTIDE SEQUENCE [LARGE SCALE GENOMIC DNA]</scope>
    <source>
        <strain evidence="9 10">HYN0085</strain>
    </source>
</reference>
<feature type="transmembrane region" description="Helical" evidence="6">
    <location>
        <begin position="21"/>
        <end position="41"/>
    </location>
</feature>
<feature type="domain" description="ABC3 transporter permease C-terminal" evidence="7">
    <location>
        <begin position="295"/>
        <end position="410"/>
    </location>
</feature>
<dbReference type="GO" id="GO:0005886">
    <property type="term" value="C:plasma membrane"/>
    <property type="evidence" value="ECO:0007669"/>
    <property type="project" value="UniProtKB-SubCell"/>
</dbReference>
<accession>A0A344TLT7</accession>
<proteinExistence type="predicted"/>
<evidence type="ECO:0000256" key="1">
    <source>
        <dbReference type="ARBA" id="ARBA00004651"/>
    </source>
</evidence>
<dbReference type="PANTHER" id="PTHR30572:SF18">
    <property type="entry name" value="ABC-TYPE MACROLIDE FAMILY EXPORT SYSTEM PERMEASE COMPONENT 2"/>
    <property type="match status" value="1"/>
</dbReference>
<dbReference type="GO" id="GO:0022857">
    <property type="term" value="F:transmembrane transporter activity"/>
    <property type="evidence" value="ECO:0007669"/>
    <property type="project" value="TreeGrafter"/>
</dbReference>
<feature type="transmembrane region" description="Helical" evidence="6">
    <location>
        <begin position="385"/>
        <end position="406"/>
    </location>
</feature>
<dbReference type="InterPro" id="IPR003838">
    <property type="entry name" value="ABC3_permease_C"/>
</dbReference>
<keyword evidence="2" id="KW-1003">Cell membrane</keyword>
<feature type="transmembrane region" description="Helical" evidence="6">
    <location>
        <begin position="288"/>
        <end position="308"/>
    </location>
</feature>
<keyword evidence="5 6" id="KW-0472">Membrane</keyword>
<dbReference type="InterPro" id="IPR025857">
    <property type="entry name" value="MacB_PCD"/>
</dbReference>
<dbReference type="RefSeq" id="WP_114068377.1">
    <property type="nucleotide sequence ID" value="NZ_CP030850.1"/>
</dbReference>
<feature type="transmembrane region" description="Helical" evidence="6">
    <location>
        <begin position="738"/>
        <end position="757"/>
    </location>
</feature>
<feature type="transmembrane region" description="Helical" evidence="6">
    <location>
        <begin position="769"/>
        <end position="792"/>
    </location>
</feature>
<keyword evidence="4 6" id="KW-1133">Transmembrane helix</keyword>
<keyword evidence="10" id="KW-1185">Reference proteome</keyword>
<evidence type="ECO:0000256" key="2">
    <source>
        <dbReference type="ARBA" id="ARBA00022475"/>
    </source>
</evidence>
<feature type="transmembrane region" description="Helical" evidence="6">
    <location>
        <begin position="345"/>
        <end position="365"/>
    </location>
</feature>
<evidence type="ECO:0000259" key="7">
    <source>
        <dbReference type="Pfam" id="PF02687"/>
    </source>
</evidence>
<keyword evidence="3 6" id="KW-0812">Transmembrane</keyword>
<evidence type="ECO:0000313" key="9">
    <source>
        <dbReference type="EMBL" id="AXE19608.1"/>
    </source>
</evidence>
<dbReference type="Proteomes" id="UP000251993">
    <property type="component" value="Chromosome"/>
</dbReference>
<dbReference type="OrthoDB" id="5933722at2"/>
<evidence type="ECO:0000313" key="10">
    <source>
        <dbReference type="Proteomes" id="UP000251993"/>
    </source>
</evidence>
<dbReference type="KEGG" id="run:DR864_18635"/>
<dbReference type="InterPro" id="IPR050250">
    <property type="entry name" value="Macrolide_Exporter_MacB"/>
</dbReference>
<comment type="subcellular location">
    <subcellularLocation>
        <location evidence="1">Cell membrane</location>
        <topology evidence="1">Multi-pass membrane protein</topology>
    </subcellularLocation>
</comment>
<feature type="transmembrane region" description="Helical" evidence="6">
    <location>
        <begin position="427"/>
        <end position="451"/>
    </location>
</feature>
<evidence type="ECO:0000256" key="4">
    <source>
        <dbReference type="ARBA" id="ARBA00022989"/>
    </source>
</evidence>
<evidence type="ECO:0000256" key="5">
    <source>
        <dbReference type="ARBA" id="ARBA00023136"/>
    </source>
</evidence>
<dbReference type="PANTHER" id="PTHR30572">
    <property type="entry name" value="MEMBRANE COMPONENT OF TRANSPORTER-RELATED"/>
    <property type="match status" value="1"/>
</dbReference>
<feature type="domain" description="ABC3 transporter permease C-terminal" evidence="7">
    <location>
        <begin position="690"/>
        <end position="802"/>
    </location>
</feature>
<dbReference type="AlphaFoldDB" id="A0A344TLT7"/>
<organism evidence="9 10">
    <name type="scientific">Runella rosea</name>
    <dbReference type="NCBI Taxonomy" id="2259595"/>
    <lineage>
        <taxon>Bacteria</taxon>
        <taxon>Pseudomonadati</taxon>
        <taxon>Bacteroidota</taxon>
        <taxon>Cytophagia</taxon>
        <taxon>Cytophagales</taxon>
        <taxon>Spirosomataceae</taxon>
        <taxon>Runella</taxon>
    </lineage>
</organism>